<protein>
    <submittedName>
        <fullName evidence="1">Uncharacterized protein</fullName>
    </submittedName>
</protein>
<sequence>MCCLLNTRKWARQARTGSGDCPRGHLQRVQLCRTGSHRRRPLLLSEVLSRPQSIVALCEEKLQPMSSCRVCRSLSAVGRRVLSIESFGALQGELLNHTPS</sequence>
<comment type="caution">
    <text evidence="1">The sequence shown here is derived from an EMBL/GenBank/DDBJ whole genome shotgun (WGS) entry which is preliminary data.</text>
</comment>
<dbReference type="EMBL" id="JASSZA010000011">
    <property type="protein sequence ID" value="KAK2099336.1"/>
    <property type="molecule type" value="Genomic_DNA"/>
</dbReference>
<gene>
    <name evidence="1" type="ORF">P7K49_024787</name>
</gene>
<evidence type="ECO:0000313" key="2">
    <source>
        <dbReference type="Proteomes" id="UP001266305"/>
    </source>
</evidence>
<accession>A0ABQ9UR71</accession>
<reference evidence="1 2" key="1">
    <citation type="submission" date="2023-05" db="EMBL/GenBank/DDBJ databases">
        <title>B98-5 Cell Line De Novo Hybrid Assembly: An Optical Mapping Approach.</title>
        <authorList>
            <person name="Kananen K."/>
            <person name="Auerbach J.A."/>
            <person name="Kautto E."/>
            <person name="Blachly J.S."/>
        </authorList>
    </citation>
    <scope>NUCLEOTIDE SEQUENCE [LARGE SCALE GENOMIC DNA]</scope>
    <source>
        <strain evidence="1">B95-8</strain>
        <tissue evidence="1">Cell line</tissue>
    </source>
</reference>
<dbReference type="Proteomes" id="UP001266305">
    <property type="component" value="Unassembled WGS sequence"/>
</dbReference>
<dbReference type="InterPro" id="IPR029899">
    <property type="entry name" value="KNDC1"/>
</dbReference>
<evidence type="ECO:0000313" key="1">
    <source>
        <dbReference type="EMBL" id="KAK2099336.1"/>
    </source>
</evidence>
<name>A0ABQ9UR71_SAGOE</name>
<proteinExistence type="predicted"/>
<dbReference type="PANTHER" id="PTHR21560">
    <property type="entry name" value="VERY KIND PROTEIN"/>
    <property type="match status" value="1"/>
</dbReference>
<keyword evidence="2" id="KW-1185">Reference proteome</keyword>
<organism evidence="1 2">
    <name type="scientific">Saguinus oedipus</name>
    <name type="common">Cotton-top tamarin</name>
    <name type="synonym">Oedipomidas oedipus</name>
    <dbReference type="NCBI Taxonomy" id="9490"/>
    <lineage>
        <taxon>Eukaryota</taxon>
        <taxon>Metazoa</taxon>
        <taxon>Chordata</taxon>
        <taxon>Craniata</taxon>
        <taxon>Vertebrata</taxon>
        <taxon>Euteleostomi</taxon>
        <taxon>Mammalia</taxon>
        <taxon>Eutheria</taxon>
        <taxon>Euarchontoglires</taxon>
        <taxon>Primates</taxon>
        <taxon>Haplorrhini</taxon>
        <taxon>Platyrrhini</taxon>
        <taxon>Cebidae</taxon>
        <taxon>Callitrichinae</taxon>
        <taxon>Saguinus</taxon>
    </lineage>
</organism>
<dbReference type="PANTHER" id="PTHR21560:SF0">
    <property type="entry name" value="KINASE NON-CATALYTIC C-LOBE DOMAIN-CONTAINING PROTEIN 1"/>
    <property type="match status" value="1"/>
</dbReference>
<feature type="non-terminal residue" evidence="1">
    <location>
        <position position="100"/>
    </location>
</feature>